<name>A0A327RTY5_9FLAO</name>
<dbReference type="InterPro" id="IPR013783">
    <property type="entry name" value="Ig-like_fold"/>
</dbReference>
<accession>A0A327RTY5</accession>
<organism evidence="3 4">
    <name type="scientific">Gelidibacter algens</name>
    <dbReference type="NCBI Taxonomy" id="49280"/>
    <lineage>
        <taxon>Bacteria</taxon>
        <taxon>Pseudomonadati</taxon>
        <taxon>Bacteroidota</taxon>
        <taxon>Flavobacteriia</taxon>
        <taxon>Flavobacteriales</taxon>
        <taxon>Flavobacteriaceae</taxon>
        <taxon>Gelidibacter</taxon>
    </lineage>
</organism>
<dbReference type="Proteomes" id="UP000248987">
    <property type="component" value="Unassembled WGS sequence"/>
</dbReference>
<evidence type="ECO:0000313" key="4">
    <source>
        <dbReference type="Proteomes" id="UP000248987"/>
    </source>
</evidence>
<protein>
    <recommendedName>
        <fullName evidence="2">Fibronectin type-III domain-containing protein</fullName>
    </recommendedName>
</protein>
<feature type="chain" id="PRO_5016371529" description="Fibronectin type-III domain-containing protein" evidence="1">
    <location>
        <begin position="23"/>
        <end position="693"/>
    </location>
</feature>
<dbReference type="Gene3D" id="2.60.40.10">
    <property type="entry name" value="Immunoglobulins"/>
    <property type="match status" value="4"/>
</dbReference>
<keyword evidence="1" id="KW-0732">Signal</keyword>
<dbReference type="EMBL" id="QLLQ01000018">
    <property type="protein sequence ID" value="RAJ19821.1"/>
    <property type="molecule type" value="Genomic_DNA"/>
</dbReference>
<dbReference type="InterPro" id="IPR003961">
    <property type="entry name" value="FN3_dom"/>
</dbReference>
<evidence type="ECO:0000259" key="2">
    <source>
        <dbReference type="PROSITE" id="PS50853"/>
    </source>
</evidence>
<keyword evidence="4" id="KW-1185">Reference proteome</keyword>
<dbReference type="RefSeq" id="WP_083993945.1">
    <property type="nucleotide sequence ID" value="NZ_LZRN01000026.1"/>
</dbReference>
<reference evidence="3 4" key="1">
    <citation type="submission" date="2018-06" db="EMBL/GenBank/DDBJ databases">
        <title>Genomic Encyclopedia of Archaeal and Bacterial Type Strains, Phase II (KMG-II): from individual species to whole genera.</title>
        <authorList>
            <person name="Goeker M."/>
        </authorList>
    </citation>
    <scope>NUCLEOTIDE SEQUENCE [LARGE SCALE GENOMIC DNA]</scope>
    <source>
        <strain evidence="3 4">DSM 12408</strain>
    </source>
</reference>
<evidence type="ECO:0000256" key="1">
    <source>
        <dbReference type="SAM" id="SignalP"/>
    </source>
</evidence>
<proteinExistence type="predicted"/>
<evidence type="ECO:0000313" key="3">
    <source>
        <dbReference type="EMBL" id="RAJ19821.1"/>
    </source>
</evidence>
<dbReference type="InterPro" id="IPR036116">
    <property type="entry name" value="FN3_sf"/>
</dbReference>
<feature type="domain" description="Fibronectin type-III" evidence="2">
    <location>
        <begin position="507"/>
        <end position="605"/>
    </location>
</feature>
<sequence>MKTNRRYVTLLSFLLVYSVCWSQNNIQDSLASIKILSRVQENKILLRWAVTDAVAWQKTNVSGFILEKYLFSTDGNRLPEPQIVWSKPIKADALETWQDIVEKDNYAAIIAQAIYGESFLIEGSEGQLADIVNLVQENEQRFSFALLAADMNFEAATKAGWGYTDNDIKPNEKYAYKIKSALPQEQLALKSSTTLVGLSDYEILPAPIDLQGIFSDKSVMITWEYQLFKSIYTSYNLERSEDNKTFTSLSNEALINLNDRPEAPAKRMYYIDSLAQNNKTYYYRVNGISPFGEKGAYSVVVSGQGQPILPFTPHIIDFKFTKNEYEAEIIWEFPKEAEVLTEKFQLNHAEKDSGPYKVVVVDIPANQRHVTFSELAPSNYFTITAVGKTPGQKKTSFSKLIQPIDSLPPAVPLELKGSIDSLGIVNIKWKANVEKDMLGYRIFRGFTKNEEPSQLTVSPLETNKFTDTVEVKNLNSKVYYQVVAVDRRFNHSEKSEVLILEKPDVIPPTAPVFSKYKVEKGEVRLFWINSSEENATHILSRKNMTDHKEWQEIYKVTDTIQHFVDKKIEADKTYKYAIKAIDKSGLESLPSMPLTVNVIDLTPPKLIKELNFNVYRQDNYIELFWRADDRNIMEYTIYKQINDADPTTWRIVPATVKRFIDKDIHPNQTYTYYLRSTLTNGKFSMVKEVEIKF</sequence>
<comment type="caution">
    <text evidence="3">The sequence shown here is derived from an EMBL/GenBank/DDBJ whole genome shotgun (WGS) entry which is preliminary data.</text>
</comment>
<dbReference type="PROSITE" id="PS50853">
    <property type="entry name" value="FN3"/>
    <property type="match status" value="1"/>
</dbReference>
<dbReference type="AlphaFoldDB" id="A0A327RTY5"/>
<dbReference type="SUPFAM" id="SSF49265">
    <property type="entry name" value="Fibronectin type III"/>
    <property type="match status" value="2"/>
</dbReference>
<feature type="signal peptide" evidence="1">
    <location>
        <begin position="1"/>
        <end position="22"/>
    </location>
</feature>
<gene>
    <name evidence="3" type="ORF">LX77_03341</name>
</gene>
<dbReference type="OrthoDB" id="923194at2"/>